<protein>
    <submittedName>
        <fullName evidence="7">Uncharacterized protein LOC108665467</fullName>
    </submittedName>
</protein>
<gene>
    <name evidence="7" type="primary">LOC108665467</name>
</gene>
<keyword evidence="1" id="KW-0339">Growth factor</keyword>
<dbReference type="AlphaFoldDB" id="A0A8B7N1K3"/>
<evidence type="ECO:0000256" key="4">
    <source>
        <dbReference type="SAM" id="SignalP"/>
    </source>
</evidence>
<evidence type="ECO:0000256" key="3">
    <source>
        <dbReference type="SAM" id="MobiDB-lite"/>
    </source>
</evidence>
<proteinExistence type="inferred from homology"/>
<feature type="signal peptide" evidence="4">
    <location>
        <begin position="1"/>
        <end position="26"/>
    </location>
</feature>
<evidence type="ECO:0000313" key="6">
    <source>
        <dbReference type="Proteomes" id="UP000694843"/>
    </source>
</evidence>
<dbReference type="GO" id="GO:0035099">
    <property type="term" value="P:hemocyte migration"/>
    <property type="evidence" value="ECO:0007669"/>
    <property type="project" value="TreeGrafter"/>
</dbReference>
<feature type="compositionally biased region" description="Polar residues" evidence="3">
    <location>
        <begin position="623"/>
        <end position="638"/>
    </location>
</feature>
<evidence type="ECO:0000256" key="2">
    <source>
        <dbReference type="SAM" id="Coils"/>
    </source>
</evidence>
<feature type="compositionally biased region" description="Polar residues" evidence="3">
    <location>
        <begin position="740"/>
        <end position="760"/>
    </location>
</feature>
<dbReference type="RefSeq" id="XP_018007711.1">
    <property type="nucleotide sequence ID" value="XM_018152222.2"/>
</dbReference>
<feature type="compositionally biased region" description="Polar residues" evidence="3">
    <location>
        <begin position="31"/>
        <end position="42"/>
    </location>
</feature>
<dbReference type="PROSITE" id="PS50278">
    <property type="entry name" value="PDGF_2"/>
    <property type="match status" value="1"/>
</dbReference>
<feature type="region of interest" description="Disordered" evidence="3">
    <location>
        <begin position="189"/>
        <end position="208"/>
    </location>
</feature>
<feature type="region of interest" description="Disordered" evidence="3">
    <location>
        <begin position="254"/>
        <end position="354"/>
    </location>
</feature>
<accession>A0A8B7N1K3</accession>
<dbReference type="InterPro" id="IPR029034">
    <property type="entry name" value="Cystine-knot_cytokine"/>
</dbReference>
<dbReference type="InterPro" id="IPR000072">
    <property type="entry name" value="PDGF/VEGF_dom"/>
</dbReference>
<dbReference type="KEGG" id="hazt:108665467"/>
<dbReference type="Gene3D" id="2.10.90.10">
    <property type="entry name" value="Cystine-knot cytokines"/>
    <property type="match status" value="1"/>
</dbReference>
<feature type="compositionally biased region" description="Low complexity" evidence="3">
    <location>
        <begin position="639"/>
        <end position="651"/>
    </location>
</feature>
<organism evidence="6 7">
    <name type="scientific">Hyalella azteca</name>
    <name type="common">Amphipod</name>
    <dbReference type="NCBI Taxonomy" id="294128"/>
    <lineage>
        <taxon>Eukaryota</taxon>
        <taxon>Metazoa</taxon>
        <taxon>Ecdysozoa</taxon>
        <taxon>Arthropoda</taxon>
        <taxon>Crustacea</taxon>
        <taxon>Multicrustacea</taxon>
        <taxon>Malacostraca</taxon>
        <taxon>Eumalacostraca</taxon>
        <taxon>Peracarida</taxon>
        <taxon>Amphipoda</taxon>
        <taxon>Senticaudata</taxon>
        <taxon>Talitrida</taxon>
        <taxon>Talitroidea</taxon>
        <taxon>Hyalellidae</taxon>
        <taxon>Hyalella</taxon>
    </lineage>
</organism>
<feature type="domain" description="Platelet-derived growth factor (PDGF) family profile" evidence="5">
    <location>
        <begin position="409"/>
        <end position="475"/>
    </location>
</feature>
<keyword evidence="2" id="KW-0175">Coiled coil</keyword>
<dbReference type="PANTHER" id="PTHR21719:SF1">
    <property type="entry name" value="FI06402P-RELATED"/>
    <property type="match status" value="1"/>
</dbReference>
<feature type="region of interest" description="Disordered" evidence="3">
    <location>
        <begin position="24"/>
        <end position="66"/>
    </location>
</feature>
<dbReference type="GO" id="GO:0008083">
    <property type="term" value="F:growth factor activity"/>
    <property type="evidence" value="ECO:0007669"/>
    <property type="project" value="UniProtKB-KW"/>
</dbReference>
<comment type="similarity">
    <text evidence="1">Belongs to the PDGF/VEGF growth factor family.</text>
</comment>
<feature type="region of interest" description="Disordered" evidence="3">
    <location>
        <begin position="94"/>
        <end position="149"/>
    </location>
</feature>
<feature type="region of interest" description="Disordered" evidence="3">
    <location>
        <begin position="623"/>
        <end position="652"/>
    </location>
</feature>
<evidence type="ECO:0000313" key="7">
    <source>
        <dbReference type="RefSeq" id="XP_018007711.1"/>
    </source>
</evidence>
<dbReference type="Proteomes" id="UP000694843">
    <property type="component" value="Unplaced"/>
</dbReference>
<dbReference type="SUPFAM" id="SSF57501">
    <property type="entry name" value="Cystine-knot cytokines"/>
    <property type="match status" value="1"/>
</dbReference>
<evidence type="ECO:0000256" key="1">
    <source>
        <dbReference type="RuleBase" id="RU003818"/>
    </source>
</evidence>
<reference evidence="7" key="1">
    <citation type="submission" date="2025-08" db="UniProtKB">
        <authorList>
            <consortium name="RefSeq"/>
        </authorList>
    </citation>
    <scope>IDENTIFICATION</scope>
    <source>
        <tissue evidence="7">Whole organism</tissue>
    </source>
</reference>
<evidence type="ECO:0000259" key="5">
    <source>
        <dbReference type="PROSITE" id="PS50278"/>
    </source>
</evidence>
<feature type="chain" id="PRO_5034297070" evidence="4">
    <location>
        <begin position="27"/>
        <end position="887"/>
    </location>
</feature>
<dbReference type="PANTHER" id="PTHR21719">
    <property type="entry name" value="FI06402P-RELATED"/>
    <property type="match status" value="1"/>
</dbReference>
<dbReference type="Pfam" id="PF00341">
    <property type="entry name" value="PDGF"/>
    <property type="match status" value="1"/>
</dbReference>
<name>A0A8B7N1K3_HYAAZ</name>
<keyword evidence="4" id="KW-0732">Signal</keyword>
<dbReference type="GO" id="GO:0016020">
    <property type="term" value="C:membrane"/>
    <property type="evidence" value="ECO:0007669"/>
    <property type="project" value="InterPro"/>
</dbReference>
<dbReference type="OrthoDB" id="6370328at2759"/>
<sequence length="887" mass="100071">MRMMKTRQITTLLVILLLPNVRSSDADRPMSENNDSLNGSNRNEGRRYTSGRYVYPSPNQSVNPANAPEDLLELRVQRNRATERRDQVPKFYAHPKYRRPKGTRMPNQDELSRHLNSGVDNLRSGYLNRSTDQESEAGSSFAEDPGPGRMAVTKLDEMLQRLENNNDELLQRLRQERDHFAVSRNRIDRHHEHPGNHHRHNNFPSRYRDNSVHYSDRVLHASSRHGVQRIEDLHDDSERLIKLDRDVAQLEALTPRLSQRPTSRNGLDVSSRNGLNASSRNGLDASSRNGLDASSRNGLDASSRNGLDVSSRNGLDASSRNGLVAPPRNRQDGNEPTVLETDYQDEDASLKNRKTSHRILQQSLVSKDARLVRLASENVRFVMANAQCATPVRRCVDLSANQTTSGKTYWPRCAIVYRCGEDAGCCYSPEHVCSVKESHDIDLHFFYMTFGTEKTGVDKLTFENHTSCECRPRFAFVNGYEYPLHTESRINIRPPHMNQEQQTSAPFMGNHFTQQHQRPAHHSGDTLYQPLASSHQTRNRLTPVHHSGTHHSTLEEDIRFTNFSLPVSTSSDLPSTNYYSPSTLDGTYTSPVTQDMLYNLVSGETNLHSRLSSTAADENFLQTSSTGRSVSSTAMQSGTTRSSTAATTSRTNAMRPSNAVTAAYTSVIGSPVSETISTERSYRQYNDAIIGNSLQLDDDLSQVESAPSIGEFRRHPVVPALVENVLEKDEPQVRIVEQPEMSQESQRWTNEQQGRTRQQIKLSQPADLLAQTYLKNAPLTAKDRNERTTAAVQKDLAAKKECRCPELFVTKANPLQAGACECVCDADRGNCRRLMKGQRYFKPKDERCIMSGECGLPACKFGNFITEYKRCPRKREMKKRRNRTSGT</sequence>
<feature type="compositionally biased region" description="Polar residues" evidence="3">
    <location>
        <begin position="256"/>
        <end position="321"/>
    </location>
</feature>
<feature type="region of interest" description="Disordered" evidence="3">
    <location>
        <begin position="533"/>
        <end position="553"/>
    </location>
</feature>
<feature type="coiled-coil region" evidence="2">
    <location>
        <begin position="152"/>
        <end position="179"/>
    </location>
</feature>
<dbReference type="GeneID" id="108665467"/>
<dbReference type="SMART" id="SM00141">
    <property type="entry name" value="PDGF"/>
    <property type="match status" value="1"/>
</dbReference>
<feature type="region of interest" description="Disordered" evidence="3">
    <location>
        <begin position="738"/>
        <end position="760"/>
    </location>
</feature>
<keyword evidence="6" id="KW-1185">Reference proteome</keyword>